<evidence type="ECO:0000313" key="3">
    <source>
        <dbReference type="Proteomes" id="UP000002875"/>
    </source>
</evidence>
<feature type="transmembrane region" description="Helical" evidence="1">
    <location>
        <begin position="61"/>
        <end position="78"/>
    </location>
</feature>
<feature type="transmembrane region" description="Helical" evidence="1">
    <location>
        <begin position="25"/>
        <end position="49"/>
    </location>
</feature>
<dbReference type="PANTHER" id="PTHR37309">
    <property type="entry name" value="SLR0284 PROTEIN"/>
    <property type="match status" value="1"/>
</dbReference>
<dbReference type="InterPro" id="IPR007165">
    <property type="entry name" value="Phage_holin_4_2"/>
</dbReference>
<evidence type="ECO:0008006" key="4">
    <source>
        <dbReference type="Google" id="ProtNLM"/>
    </source>
</evidence>
<feature type="transmembrane region" description="Helical" evidence="1">
    <location>
        <begin position="121"/>
        <end position="141"/>
    </location>
</feature>
<feature type="transmembrane region" description="Helical" evidence="1">
    <location>
        <begin position="85"/>
        <end position="109"/>
    </location>
</feature>
<accession>A0ABM5N370</accession>
<keyword evidence="1" id="KW-0812">Transmembrane</keyword>
<proteinExistence type="predicted"/>
<name>A0ABM5N370_EMTOG</name>
<keyword evidence="1" id="KW-0472">Membrane</keyword>
<evidence type="ECO:0000313" key="2">
    <source>
        <dbReference type="EMBL" id="AFK03764.1"/>
    </source>
</evidence>
<dbReference type="PANTHER" id="PTHR37309:SF1">
    <property type="entry name" value="SLR0284 PROTEIN"/>
    <property type="match status" value="1"/>
</dbReference>
<dbReference type="Pfam" id="PF04020">
    <property type="entry name" value="Phage_holin_4_2"/>
    <property type="match status" value="1"/>
</dbReference>
<keyword evidence="1" id="KW-1133">Transmembrane helix</keyword>
<gene>
    <name evidence="2" type="ordered locus">Emtol_2628</name>
</gene>
<dbReference type="Proteomes" id="UP000002875">
    <property type="component" value="Chromosome"/>
</dbReference>
<reference evidence="2 3" key="1">
    <citation type="submission" date="2011-07" db="EMBL/GenBank/DDBJ databases">
        <title>The complete genome of chromosome of Emticicia oligotrophica DSM 17448.</title>
        <authorList>
            <consortium name="US DOE Joint Genome Institute (JGI-PGF)"/>
            <person name="Lucas S."/>
            <person name="Han J."/>
            <person name="Lapidus A."/>
            <person name="Bruce D."/>
            <person name="Goodwin L."/>
            <person name="Pitluck S."/>
            <person name="Peters L."/>
            <person name="Kyrpides N."/>
            <person name="Mavromatis K."/>
            <person name="Ivanova N."/>
            <person name="Ovchinnikova G."/>
            <person name="Teshima H."/>
            <person name="Detter J.C."/>
            <person name="Tapia R."/>
            <person name="Han C."/>
            <person name="Land M."/>
            <person name="Hauser L."/>
            <person name="Markowitz V."/>
            <person name="Cheng J.-F."/>
            <person name="Hugenholtz P."/>
            <person name="Woyke T."/>
            <person name="Wu D."/>
            <person name="Tindall B."/>
            <person name="Pomrenke H."/>
            <person name="Brambilla E."/>
            <person name="Klenk H.-P."/>
            <person name="Eisen J.A."/>
        </authorList>
    </citation>
    <scope>NUCLEOTIDE SEQUENCE [LARGE SCALE GENOMIC DNA]</scope>
    <source>
        <strain evidence="2 3">DSM 17448</strain>
    </source>
</reference>
<keyword evidence="3" id="KW-1185">Reference proteome</keyword>
<evidence type="ECO:0000256" key="1">
    <source>
        <dbReference type="SAM" id="Phobius"/>
    </source>
</evidence>
<protein>
    <recommendedName>
        <fullName evidence="4">Phage holin family protein</fullName>
    </recommendedName>
</protein>
<organism evidence="2 3">
    <name type="scientific">Emticicia oligotrophica (strain DSM 17448 / CIP 109782 / MTCC 6937 / GPTSA100-15)</name>
    <dbReference type="NCBI Taxonomy" id="929562"/>
    <lineage>
        <taxon>Bacteria</taxon>
        <taxon>Pseudomonadati</taxon>
        <taxon>Bacteroidota</taxon>
        <taxon>Cytophagia</taxon>
        <taxon>Cytophagales</taxon>
        <taxon>Leadbetterellaceae</taxon>
        <taxon>Emticicia</taxon>
    </lineage>
</organism>
<dbReference type="EMBL" id="CP002961">
    <property type="protein sequence ID" value="AFK03764.1"/>
    <property type="molecule type" value="Genomic_DNA"/>
</dbReference>
<sequence length="143" mass="16066">MIEFRSNSLNFLNDFITFIRNHSPIFSFIFIMINYLIRLACCAAAVYFMPQFLSEIKVDSITTSLMVAFVMSFLNTFIKPILKLLSLPITLLTLGLFSLVINVGIVYLAAYLVEGFRVGGFLQPLIFGFVLSIVNSLVGAFQD</sequence>